<evidence type="ECO:0000256" key="4">
    <source>
        <dbReference type="ARBA" id="ARBA00022692"/>
    </source>
</evidence>
<evidence type="ECO:0000256" key="7">
    <source>
        <dbReference type="ARBA" id="ARBA00023136"/>
    </source>
</evidence>
<dbReference type="GO" id="GO:0015293">
    <property type="term" value="F:symporter activity"/>
    <property type="evidence" value="ECO:0007669"/>
    <property type="project" value="InterPro"/>
</dbReference>
<evidence type="ECO:0000313" key="9">
    <source>
        <dbReference type="EMBL" id="SUC35302.1"/>
    </source>
</evidence>
<dbReference type="EMBL" id="UGUA01000002">
    <property type="protein sequence ID" value="SUC35302.1"/>
    <property type="molecule type" value="Genomic_DNA"/>
</dbReference>
<dbReference type="PANTHER" id="PTHR42865:SF5">
    <property type="entry name" value="L-CYSTINE TRANSPORTER TCYP"/>
    <property type="match status" value="1"/>
</dbReference>
<dbReference type="InterPro" id="IPR036458">
    <property type="entry name" value="Na:dicarbo_symporter_sf"/>
</dbReference>
<feature type="transmembrane region" description="Helical" evidence="8">
    <location>
        <begin position="370"/>
        <end position="389"/>
    </location>
</feature>
<dbReference type="OrthoDB" id="7778689at2"/>
<evidence type="ECO:0000256" key="2">
    <source>
        <dbReference type="ARBA" id="ARBA00006148"/>
    </source>
</evidence>
<accession>A0A379G364</accession>
<keyword evidence="3" id="KW-0813">Transport</keyword>
<evidence type="ECO:0000256" key="8">
    <source>
        <dbReference type="SAM" id="Phobius"/>
    </source>
</evidence>
<feature type="transmembrane region" description="Helical" evidence="8">
    <location>
        <begin position="232"/>
        <end position="250"/>
    </location>
</feature>
<name>A0A379G364_9GAMM</name>
<dbReference type="AlphaFoldDB" id="A0A379G364"/>
<protein>
    <submittedName>
        <fullName evidence="9">Transporter of cystine tcyP</fullName>
    </submittedName>
</protein>
<feature type="transmembrane region" description="Helical" evidence="8">
    <location>
        <begin position="71"/>
        <end position="92"/>
    </location>
</feature>
<evidence type="ECO:0000256" key="5">
    <source>
        <dbReference type="ARBA" id="ARBA00022970"/>
    </source>
</evidence>
<feature type="transmembrane region" description="Helical" evidence="8">
    <location>
        <begin position="6"/>
        <end position="24"/>
    </location>
</feature>
<evidence type="ECO:0000256" key="1">
    <source>
        <dbReference type="ARBA" id="ARBA00004141"/>
    </source>
</evidence>
<comment type="subcellular location">
    <subcellularLocation>
        <location evidence="1">Membrane</location>
        <topology evidence="1">Multi-pass membrane protein</topology>
    </subcellularLocation>
</comment>
<feature type="transmembrane region" description="Helical" evidence="8">
    <location>
        <begin position="104"/>
        <end position="130"/>
    </location>
</feature>
<sequence>MNIPLIINVLIFVALLILLAKLGANGWSLSKKVLLGLVFGVAYGVGLHLVYGTGHQTVKDSILWFNIVGNGYVQLLQMVIMPLVFASILSAVARLHKASSLGKISFLTIGTLLFTTAIAALVGILIANLFGLSAEGLVQGQSETARLAAIETNYIGKVSDLTVPQLILSFIPKNPFADLTGASPTSIISVVIFAAFLGVAALQLFKDDKERGEKALAAIDVLQAWAMKLVRLVMRLTPYGVMALMIKVVASSNLADILNLGTFVIASYVALGIMFVVHGILVATTGLNPIRFFKKAGPVLTFAFTSRSSAASIPLNIETQTRRFGIPESIASFSASFGATIGQNGCAGIYPAMLAVMVAPTMGINPFDPLWIATLVGIVTISSAGVAGVGGGATFAALIVLPAMGLPVTLVALLISVEPLIDMGRTALNVSGSMTAGTVTSQLMGETDKAIFNQDDDGDLKHV</sequence>
<evidence type="ECO:0000256" key="3">
    <source>
        <dbReference type="ARBA" id="ARBA00022448"/>
    </source>
</evidence>
<reference evidence="9 10" key="1">
    <citation type="submission" date="2018-06" db="EMBL/GenBank/DDBJ databases">
        <authorList>
            <consortium name="Pathogen Informatics"/>
            <person name="Doyle S."/>
        </authorList>
    </citation>
    <scope>NUCLEOTIDE SEQUENCE [LARGE SCALE GENOMIC DNA]</scope>
    <source>
        <strain evidence="9 10">NCTC12026</strain>
    </source>
</reference>
<feature type="transmembrane region" description="Helical" evidence="8">
    <location>
        <begin position="395"/>
        <end position="415"/>
    </location>
</feature>
<feature type="transmembrane region" description="Helical" evidence="8">
    <location>
        <begin position="262"/>
        <end position="287"/>
    </location>
</feature>
<feature type="transmembrane region" description="Helical" evidence="8">
    <location>
        <begin position="33"/>
        <end position="51"/>
    </location>
</feature>
<dbReference type="SUPFAM" id="SSF118215">
    <property type="entry name" value="Proton glutamate symport protein"/>
    <property type="match status" value="1"/>
</dbReference>
<dbReference type="GO" id="GO:0015184">
    <property type="term" value="F:L-cystine transmembrane transporter activity"/>
    <property type="evidence" value="ECO:0007669"/>
    <property type="project" value="TreeGrafter"/>
</dbReference>
<proteinExistence type="inferred from homology"/>
<keyword evidence="6 8" id="KW-1133">Transmembrane helix</keyword>
<comment type="similarity">
    <text evidence="2">Belongs to the dicarboxylate/amino acid:cation symporter (DAACS) (TC 2.A.23) family.</text>
</comment>
<evidence type="ECO:0000256" key="6">
    <source>
        <dbReference type="ARBA" id="ARBA00022989"/>
    </source>
</evidence>
<dbReference type="Gene3D" id="1.10.3860.10">
    <property type="entry name" value="Sodium:dicarboxylate symporter"/>
    <property type="match status" value="1"/>
</dbReference>
<dbReference type="InterPro" id="IPR001991">
    <property type="entry name" value="Na-dicarboxylate_symporter"/>
</dbReference>
<organism evidence="9 10">
    <name type="scientific">Providencia rustigianii</name>
    <dbReference type="NCBI Taxonomy" id="158850"/>
    <lineage>
        <taxon>Bacteria</taxon>
        <taxon>Pseudomonadati</taxon>
        <taxon>Pseudomonadota</taxon>
        <taxon>Gammaproteobacteria</taxon>
        <taxon>Enterobacterales</taxon>
        <taxon>Morganellaceae</taxon>
        <taxon>Providencia</taxon>
    </lineage>
</organism>
<dbReference type="GO" id="GO:0005886">
    <property type="term" value="C:plasma membrane"/>
    <property type="evidence" value="ECO:0007669"/>
    <property type="project" value="TreeGrafter"/>
</dbReference>
<dbReference type="PANTHER" id="PTHR42865">
    <property type="entry name" value="PROTON/GLUTAMATE-ASPARTATE SYMPORTER"/>
    <property type="match status" value="1"/>
</dbReference>
<dbReference type="PRINTS" id="PR00173">
    <property type="entry name" value="EDTRNSPORT"/>
</dbReference>
<dbReference type="RefSeq" id="WP_006813310.1">
    <property type="nucleotide sequence ID" value="NZ_AP018946.1"/>
</dbReference>
<gene>
    <name evidence="9" type="primary">tcyP</name>
    <name evidence="9" type="ORF">NCTC12026_01689</name>
</gene>
<dbReference type="FunFam" id="1.10.3860.10:FF:000004">
    <property type="entry name" value="L-cystine transporter tcyP"/>
    <property type="match status" value="1"/>
</dbReference>
<keyword evidence="7 8" id="KW-0472">Membrane</keyword>
<dbReference type="Proteomes" id="UP000255129">
    <property type="component" value="Unassembled WGS sequence"/>
</dbReference>
<keyword evidence="5" id="KW-0029">Amino-acid transport</keyword>
<keyword evidence="4 8" id="KW-0812">Transmembrane</keyword>
<evidence type="ECO:0000313" key="10">
    <source>
        <dbReference type="Proteomes" id="UP000255129"/>
    </source>
</evidence>
<feature type="transmembrane region" description="Helical" evidence="8">
    <location>
        <begin position="186"/>
        <end position="205"/>
    </location>
</feature>
<dbReference type="Pfam" id="PF00375">
    <property type="entry name" value="SDF"/>
    <property type="match status" value="1"/>
</dbReference>